<dbReference type="Proteomes" id="UP000694920">
    <property type="component" value="Unplaced"/>
</dbReference>
<evidence type="ECO:0000256" key="2">
    <source>
        <dbReference type="ARBA" id="ARBA00004155"/>
    </source>
</evidence>
<keyword evidence="6" id="KW-0967">Endosome</keyword>
<evidence type="ECO:0000256" key="7">
    <source>
        <dbReference type="ARBA" id="ARBA00022970"/>
    </source>
</evidence>
<feature type="transmembrane region" description="Helical" evidence="16">
    <location>
        <begin position="369"/>
        <end position="387"/>
    </location>
</feature>
<keyword evidence="13" id="KW-0458">Lysosome</keyword>
<evidence type="ECO:0000313" key="19">
    <source>
        <dbReference type="RefSeq" id="XP_024941981.1"/>
    </source>
</evidence>
<evidence type="ECO:0000256" key="10">
    <source>
        <dbReference type="ARBA" id="ARBA00023136"/>
    </source>
</evidence>
<dbReference type="RefSeq" id="XP_024941982.1">
    <property type="nucleotide sequence ID" value="XM_025086214.1"/>
</dbReference>
<reference evidence="19 20" key="1">
    <citation type="submission" date="2025-04" db="UniProtKB">
        <authorList>
            <consortium name="RefSeq"/>
        </authorList>
    </citation>
    <scope>IDENTIFICATION</scope>
</reference>
<evidence type="ECO:0000256" key="12">
    <source>
        <dbReference type="ARBA" id="ARBA00023180"/>
    </source>
</evidence>
<feature type="region of interest" description="Disordered" evidence="15">
    <location>
        <begin position="17"/>
        <end position="39"/>
    </location>
</feature>
<evidence type="ECO:0000256" key="1">
    <source>
        <dbReference type="ARBA" id="ARBA00004107"/>
    </source>
</evidence>
<keyword evidence="8 16" id="KW-1133">Transmembrane helix</keyword>
<comment type="similarity">
    <text evidence="14">Belongs to the amino acid/polyamine transporter 2 family. SLC38A9 subfamily.</text>
</comment>
<dbReference type="InterPro" id="IPR013057">
    <property type="entry name" value="AA_transpt_TM"/>
</dbReference>
<dbReference type="AlphaFoldDB" id="A0AAJ7RJA4"/>
<evidence type="ECO:0000256" key="8">
    <source>
        <dbReference type="ARBA" id="ARBA00022989"/>
    </source>
</evidence>
<evidence type="ECO:0000256" key="15">
    <source>
        <dbReference type="SAM" id="MobiDB-lite"/>
    </source>
</evidence>
<keyword evidence="11" id="KW-1015">Disulfide bond</keyword>
<evidence type="ECO:0000256" key="11">
    <source>
        <dbReference type="ARBA" id="ARBA00023157"/>
    </source>
</evidence>
<dbReference type="GO" id="GO:0005765">
    <property type="term" value="C:lysosomal membrane"/>
    <property type="evidence" value="ECO:0007669"/>
    <property type="project" value="UniProtKB-SubCell"/>
</dbReference>
<dbReference type="PANTHER" id="PTHR22950:SF244">
    <property type="entry name" value="NEUTRAL AMINO ACID TRANSPORTER 9"/>
    <property type="match status" value="1"/>
</dbReference>
<organism evidence="18 19">
    <name type="scientific">Cephus cinctus</name>
    <name type="common">Wheat stem sawfly</name>
    <dbReference type="NCBI Taxonomy" id="211228"/>
    <lineage>
        <taxon>Eukaryota</taxon>
        <taxon>Metazoa</taxon>
        <taxon>Ecdysozoa</taxon>
        <taxon>Arthropoda</taxon>
        <taxon>Hexapoda</taxon>
        <taxon>Insecta</taxon>
        <taxon>Pterygota</taxon>
        <taxon>Neoptera</taxon>
        <taxon>Endopterygota</taxon>
        <taxon>Hymenoptera</taxon>
        <taxon>Cephoidea</taxon>
        <taxon>Cephidae</taxon>
        <taxon>Cephus</taxon>
    </lineage>
</organism>
<keyword evidence="18" id="KW-1185">Reference proteome</keyword>
<evidence type="ECO:0000256" key="4">
    <source>
        <dbReference type="ARBA" id="ARBA00022692"/>
    </source>
</evidence>
<feature type="compositionally biased region" description="Polar residues" evidence="15">
    <location>
        <begin position="62"/>
        <end position="80"/>
    </location>
</feature>
<accession>A0AAJ7RJA4</accession>
<evidence type="ECO:0000256" key="16">
    <source>
        <dbReference type="SAM" id="Phobius"/>
    </source>
</evidence>
<feature type="compositionally biased region" description="Basic and acidic residues" evidence="15">
    <location>
        <begin position="27"/>
        <end position="39"/>
    </location>
</feature>
<gene>
    <name evidence="19 20" type="primary">LOC107268940</name>
</gene>
<keyword evidence="7" id="KW-0029">Amino-acid transport</keyword>
<feature type="transmembrane region" description="Helical" evidence="16">
    <location>
        <begin position="580"/>
        <end position="600"/>
    </location>
</feature>
<feature type="compositionally biased region" description="Polar residues" evidence="15">
    <location>
        <begin position="94"/>
        <end position="105"/>
    </location>
</feature>
<proteinExistence type="inferred from homology"/>
<comment type="subcellular location">
    <subcellularLocation>
        <location evidence="1">Late endosome membrane</location>
        <topology evidence="1">Multi-pass membrane protein</topology>
    </subcellularLocation>
    <subcellularLocation>
        <location evidence="2">Lysosome membrane</location>
        <topology evidence="2">Multi-pass membrane protein</topology>
    </subcellularLocation>
</comment>
<keyword evidence="10 16" id="KW-0472">Membrane</keyword>
<feature type="transmembrane region" description="Helical" evidence="16">
    <location>
        <begin position="554"/>
        <end position="574"/>
    </location>
</feature>
<dbReference type="Pfam" id="PF01490">
    <property type="entry name" value="Aa_trans"/>
    <property type="match status" value="2"/>
</dbReference>
<feature type="domain" description="Amino acid transporter transmembrane" evidence="17">
    <location>
        <begin position="379"/>
        <end position="608"/>
    </location>
</feature>
<feature type="transmembrane region" description="Helical" evidence="16">
    <location>
        <begin position="440"/>
        <end position="459"/>
    </location>
</feature>
<dbReference type="PANTHER" id="PTHR22950">
    <property type="entry name" value="AMINO ACID TRANSPORTER"/>
    <property type="match status" value="1"/>
</dbReference>
<evidence type="ECO:0000256" key="6">
    <source>
        <dbReference type="ARBA" id="ARBA00022753"/>
    </source>
</evidence>
<dbReference type="KEGG" id="ccin:107268940"/>
<name>A0AAJ7RJA4_CEPCN</name>
<feature type="transmembrane region" description="Helical" evidence="16">
    <location>
        <begin position="206"/>
        <end position="224"/>
    </location>
</feature>
<dbReference type="GO" id="GO:0031902">
    <property type="term" value="C:late endosome membrane"/>
    <property type="evidence" value="ECO:0007669"/>
    <property type="project" value="UniProtKB-SubCell"/>
</dbReference>
<feature type="transmembrane region" description="Helical" evidence="16">
    <location>
        <begin position="471"/>
        <end position="493"/>
    </location>
</feature>
<evidence type="ECO:0000256" key="9">
    <source>
        <dbReference type="ARBA" id="ARBA00023053"/>
    </source>
</evidence>
<evidence type="ECO:0000256" key="5">
    <source>
        <dbReference type="ARBA" id="ARBA00022723"/>
    </source>
</evidence>
<feature type="transmembrane region" description="Helical" evidence="16">
    <location>
        <begin position="285"/>
        <end position="305"/>
    </location>
</feature>
<keyword evidence="9" id="KW-0915">Sodium</keyword>
<keyword evidence="4 16" id="KW-0812">Transmembrane</keyword>
<dbReference type="RefSeq" id="XP_024941981.1">
    <property type="nucleotide sequence ID" value="XM_025086213.1"/>
</dbReference>
<keyword evidence="3" id="KW-0813">Transport</keyword>
<feature type="transmembrane region" description="Helical" evidence="16">
    <location>
        <begin position="612"/>
        <end position="636"/>
    </location>
</feature>
<evidence type="ECO:0000256" key="14">
    <source>
        <dbReference type="ARBA" id="ARBA00038442"/>
    </source>
</evidence>
<feature type="transmembrane region" description="Helical" evidence="16">
    <location>
        <begin position="230"/>
        <end position="254"/>
    </location>
</feature>
<protein>
    <submittedName>
        <fullName evidence="19 20">Sodium-coupled neutral amino acid transporter 9</fullName>
    </submittedName>
</protein>
<feature type="region of interest" description="Disordered" evidence="15">
    <location>
        <begin position="57"/>
        <end position="105"/>
    </location>
</feature>
<feature type="transmembrane region" description="Helical" evidence="16">
    <location>
        <begin position="399"/>
        <end position="420"/>
    </location>
</feature>
<sequence length="639" mass="71362">MKPRTLHQIKFVDVGGGFLPRTGTPITERESSATDLGTEYRQKMYDRKPHRHAWSIGEMSPEQDSGSESAPLLSSGSHTSIGPVMFPDSETSDLDSSPTGESSRYGSVGAASFNSVVTVIPKRLPPLIQDKTLVMSTPVIVPSPLPYEREGCYEIHNTDLLLRDGRFIPDQDCPVKDLTGNYYAGTFSMMQNANPLQYKDLIPKQSSLVTIFSIWNTILGSSLLTMPWGIAMAGLIPGIVLILAMGGLCLYTAYRLLQVHRYHGGDDRIEVTELSRIFLGPYAEYIAKIFSIMVLLGANIAYWIFMSNFLYNSVNFLYDNIAGLPIVPHTVNNSVPPEILCPKLDVHNVSNTEIVVDRSYDNLGPIWDLYRTVPIFLALLIFPLLNFNSTTFFTKFNSLGTASIIYLIVFVVVKSASWGINLDKTFWKTNWQLRSTFPALSGMLALSFFIHNIIITIMQSNHDQRKNGRDLTIAYILVTLTYVLVGVIFYISFPLAKSCIEDNLLNNFQKWDGLTVGARMVLLFQLFTVYPLIAYMLRIQLLSSIFKRSDYARGYVLIVNFLIVCICVLFAALMPHVGTIIRYTGAISGLIYVFTLPSLLHLSSMYKQGRSSILSTVFHLAIPIVGGSNLIGQFFVKDS</sequence>
<feature type="domain" description="Amino acid transporter transmembrane" evidence="17">
    <location>
        <begin position="206"/>
        <end position="320"/>
    </location>
</feature>
<dbReference type="GO" id="GO:0015179">
    <property type="term" value="F:L-amino acid transmembrane transporter activity"/>
    <property type="evidence" value="ECO:0007669"/>
    <property type="project" value="TreeGrafter"/>
</dbReference>
<evidence type="ECO:0000313" key="20">
    <source>
        <dbReference type="RefSeq" id="XP_024941982.1"/>
    </source>
</evidence>
<keyword evidence="5" id="KW-0479">Metal-binding</keyword>
<evidence type="ECO:0000256" key="3">
    <source>
        <dbReference type="ARBA" id="ARBA00022448"/>
    </source>
</evidence>
<evidence type="ECO:0000256" key="13">
    <source>
        <dbReference type="ARBA" id="ARBA00023228"/>
    </source>
</evidence>
<keyword evidence="12" id="KW-0325">Glycoprotein</keyword>
<evidence type="ECO:0000313" key="18">
    <source>
        <dbReference type="Proteomes" id="UP000694920"/>
    </source>
</evidence>
<evidence type="ECO:0000259" key="17">
    <source>
        <dbReference type="Pfam" id="PF01490"/>
    </source>
</evidence>
<dbReference type="GeneID" id="107268940"/>
<dbReference type="GO" id="GO:0046872">
    <property type="term" value="F:metal ion binding"/>
    <property type="evidence" value="ECO:0007669"/>
    <property type="project" value="UniProtKB-KW"/>
</dbReference>
<feature type="transmembrane region" description="Helical" evidence="16">
    <location>
        <begin position="513"/>
        <end position="533"/>
    </location>
</feature>